<dbReference type="Gene3D" id="1.20.120.230">
    <property type="entry name" value="Alpha-catenin/vinculin-like"/>
    <property type="match status" value="1"/>
</dbReference>
<dbReference type="OrthoDB" id="29742at2759"/>
<dbReference type="Proteomes" id="UP000054630">
    <property type="component" value="Unassembled WGS sequence"/>
</dbReference>
<name>A0A0V0S726_9BILA</name>
<dbReference type="InterPro" id="IPR036723">
    <property type="entry name" value="Alpha-catenin/vinculin-like_sf"/>
</dbReference>
<feature type="non-terminal residue" evidence="3">
    <location>
        <position position="1"/>
    </location>
</feature>
<dbReference type="GO" id="GO:0051015">
    <property type="term" value="F:actin filament binding"/>
    <property type="evidence" value="ECO:0007669"/>
    <property type="project" value="InterPro"/>
</dbReference>
<evidence type="ECO:0000256" key="1">
    <source>
        <dbReference type="ARBA" id="ARBA00004496"/>
    </source>
</evidence>
<keyword evidence="4" id="KW-1185">Reference proteome</keyword>
<reference evidence="3 4" key="1">
    <citation type="submission" date="2015-01" db="EMBL/GenBank/DDBJ databases">
        <title>Evolution of Trichinella species and genotypes.</title>
        <authorList>
            <person name="Korhonen P.K."/>
            <person name="Edoardo P."/>
            <person name="Giuseppe L.R."/>
            <person name="Gasser R.B."/>
        </authorList>
    </citation>
    <scope>NUCLEOTIDE SEQUENCE [LARGE SCALE GENOMIC DNA]</scope>
    <source>
        <strain evidence="3">ISS37</strain>
    </source>
</reference>
<keyword evidence="2" id="KW-0963">Cytoplasm</keyword>
<organism evidence="3 4">
    <name type="scientific">Trichinella nelsoni</name>
    <dbReference type="NCBI Taxonomy" id="6336"/>
    <lineage>
        <taxon>Eukaryota</taxon>
        <taxon>Metazoa</taxon>
        <taxon>Ecdysozoa</taxon>
        <taxon>Nematoda</taxon>
        <taxon>Enoplea</taxon>
        <taxon>Dorylaimia</taxon>
        <taxon>Trichinellida</taxon>
        <taxon>Trichinellidae</taxon>
        <taxon>Trichinella</taxon>
    </lineage>
</organism>
<dbReference type="EMBL" id="JYDL01000030">
    <property type="protein sequence ID" value="KRX22576.1"/>
    <property type="molecule type" value="Genomic_DNA"/>
</dbReference>
<dbReference type="SUPFAM" id="SSF47220">
    <property type="entry name" value="alpha-catenin/vinculin-like"/>
    <property type="match status" value="1"/>
</dbReference>
<sequence>LISSSIMPVFHTKTIESILEPVAQQLVLLVGFVSNGSTTAGRAFRHVFFGIQTCRKLADAHKL</sequence>
<evidence type="ECO:0000313" key="4">
    <source>
        <dbReference type="Proteomes" id="UP000054630"/>
    </source>
</evidence>
<dbReference type="STRING" id="6336.A0A0V0S726"/>
<gene>
    <name evidence="3" type="ORF">T07_8679</name>
</gene>
<proteinExistence type="predicted"/>
<evidence type="ECO:0000313" key="3">
    <source>
        <dbReference type="EMBL" id="KRX22576.1"/>
    </source>
</evidence>
<dbReference type="AlphaFoldDB" id="A0A0V0S726"/>
<protein>
    <submittedName>
        <fullName evidence="3">Uncharacterized protein</fullName>
    </submittedName>
</protein>
<comment type="subcellular location">
    <subcellularLocation>
        <location evidence="1">Cytoplasm</location>
    </subcellularLocation>
</comment>
<dbReference type="GO" id="GO:0007155">
    <property type="term" value="P:cell adhesion"/>
    <property type="evidence" value="ECO:0007669"/>
    <property type="project" value="InterPro"/>
</dbReference>
<comment type="caution">
    <text evidence="3">The sequence shown here is derived from an EMBL/GenBank/DDBJ whole genome shotgun (WGS) entry which is preliminary data.</text>
</comment>
<accession>A0A0V0S726</accession>
<dbReference type="GO" id="GO:0005737">
    <property type="term" value="C:cytoplasm"/>
    <property type="evidence" value="ECO:0007669"/>
    <property type="project" value="UniProtKB-SubCell"/>
</dbReference>
<evidence type="ECO:0000256" key="2">
    <source>
        <dbReference type="ARBA" id="ARBA00022490"/>
    </source>
</evidence>